<accession>A0A4Y9SPW5</accession>
<dbReference type="Proteomes" id="UP000297729">
    <property type="component" value="Unassembled WGS sequence"/>
</dbReference>
<evidence type="ECO:0000313" key="1">
    <source>
        <dbReference type="EMBL" id="TFW28720.1"/>
    </source>
</evidence>
<sequence length="79" mass="8660">MEPHILCGTPVFANTLVPIKRMFDYLLAGKSLEDFLRDHSGVSAETAADVLKNEATLFYEDISIALDSAAGTQKFDSHD</sequence>
<organism evidence="1 2">
    <name type="scientific">Duganella callida</name>
    <dbReference type="NCBI Taxonomy" id="2561932"/>
    <lineage>
        <taxon>Bacteria</taxon>
        <taxon>Pseudomonadati</taxon>
        <taxon>Pseudomonadota</taxon>
        <taxon>Betaproteobacteria</taxon>
        <taxon>Burkholderiales</taxon>
        <taxon>Oxalobacteraceae</taxon>
        <taxon>Telluria group</taxon>
        <taxon>Duganella</taxon>
    </lineage>
</organism>
<dbReference type="InterPro" id="IPR007367">
    <property type="entry name" value="DUF433"/>
</dbReference>
<dbReference type="Pfam" id="PF04255">
    <property type="entry name" value="DUF433"/>
    <property type="match status" value="1"/>
</dbReference>
<dbReference type="SUPFAM" id="SSF46689">
    <property type="entry name" value="Homeodomain-like"/>
    <property type="match status" value="1"/>
</dbReference>
<dbReference type="EMBL" id="SPVG01000048">
    <property type="protein sequence ID" value="TFW28720.1"/>
    <property type="molecule type" value="Genomic_DNA"/>
</dbReference>
<dbReference type="InterPro" id="IPR036388">
    <property type="entry name" value="WH-like_DNA-bd_sf"/>
</dbReference>
<comment type="caution">
    <text evidence="1">The sequence shown here is derived from an EMBL/GenBank/DDBJ whole genome shotgun (WGS) entry which is preliminary data.</text>
</comment>
<dbReference type="OrthoDB" id="8780017at2"/>
<gene>
    <name evidence="1" type="ORF">E4L98_05250</name>
</gene>
<dbReference type="Gene3D" id="1.10.10.10">
    <property type="entry name" value="Winged helix-like DNA-binding domain superfamily/Winged helix DNA-binding domain"/>
    <property type="match status" value="1"/>
</dbReference>
<protein>
    <submittedName>
        <fullName evidence="1">DUF433 domain-containing protein</fullName>
    </submittedName>
</protein>
<dbReference type="AlphaFoldDB" id="A0A4Y9SPW5"/>
<keyword evidence="2" id="KW-1185">Reference proteome</keyword>
<name>A0A4Y9SPW5_9BURK</name>
<evidence type="ECO:0000313" key="2">
    <source>
        <dbReference type="Proteomes" id="UP000297729"/>
    </source>
</evidence>
<dbReference type="InterPro" id="IPR009057">
    <property type="entry name" value="Homeodomain-like_sf"/>
</dbReference>
<proteinExistence type="predicted"/>
<reference evidence="1 2" key="1">
    <citation type="submission" date="2019-03" db="EMBL/GenBank/DDBJ databases">
        <title>Draft Genome Sequence of Duganella callidus sp. nov., a Novel Duganella Species Isolated from Cultivated Soil.</title>
        <authorList>
            <person name="Raths R."/>
            <person name="Peta V."/>
            <person name="Bucking H."/>
        </authorList>
    </citation>
    <scope>NUCLEOTIDE SEQUENCE [LARGE SCALE GENOMIC DNA]</scope>
    <source>
        <strain evidence="1 2">DN04</strain>
    </source>
</reference>